<protein>
    <submittedName>
        <fullName evidence="1">Uncharacterized protein</fullName>
    </submittedName>
</protein>
<evidence type="ECO:0000313" key="2">
    <source>
        <dbReference type="Proteomes" id="UP000015104"/>
    </source>
</evidence>
<dbReference type="EMBL" id="CAEY01000548">
    <property type="status" value="NOT_ANNOTATED_CDS"/>
    <property type="molecule type" value="Genomic_DNA"/>
</dbReference>
<dbReference type="Proteomes" id="UP000015104">
    <property type="component" value="Unassembled WGS sequence"/>
</dbReference>
<dbReference type="HOGENOM" id="CLU_3089848_0_0_1"/>
<reference evidence="1" key="2">
    <citation type="submission" date="2015-06" db="UniProtKB">
        <authorList>
            <consortium name="EnsemblMetazoa"/>
        </authorList>
    </citation>
    <scope>IDENTIFICATION</scope>
</reference>
<organism evidence="1 2">
    <name type="scientific">Tetranychus urticae</name>
    <name type="common">Two-spotted spider mite</name>
    <dbReference type="NCBI Taxonomy" id="32264"/>
    <lineage>
        <taxon>Eukaryota</taxon>
        <taxon>Metazoa</taxon>
        <taxon>Ecdysozoa</taxon>
        <taxon>Arthropoda</taxon>
        <taxon>Chelicerata</taxon>
        <taxon>Arachnida</taxon>
        <taxon>Acari</taxon>
        <taxon>Acariformes</taxon>
        <taxon>Trombidiformes</taxon>
        <taxon>Prostigmata</taxon>
        <taxon>Eleutherengona</taxon>
        <taxon>Raphignathae</taxon>
        <taxon>Tetranychoidea</taxon>
        <taxon>Tetranychidae</taxon>
        <taxon>Tetranychus</taxon>
    </lineage>
</organism>
<keyword evidence="2" id="KW-1185">Reference proteome</keyword>
<accession>T1KU01</accession>
<dbReference type="AlphaFoldDB" id="T1KU01"/>
<name>T1KU01_TETUR</name>
<reference evidence="2" key="1">
    <citation type="submission" date="2011-08" db="EMBL/GenBank/DDBJ databases">
        <authorList>
            <person name="Rombauts S."/>
        </authorList>
    </citation>
    <scope>NUCLEOTIDE SEQUENCE</scope>
    <source>
        <strain evidence="2">London</strain>
    </source>
</reference>
<proteinExistence type="predicted"/>
<sequence length="52" mass="6268">MIFIEQNSLLYNFIEGSERHDRCEFSQHLHHGPAEQGYLREDKHFWILPQIG</sequence>
<dbReference type="EnsemblMetazoa" id="tetur21g01610.1">
    <property type="protein sequence ID" value="tetur21g01610.1"/>
    <property type="gene ID" value="tetur21g01610"/>
</dbReference>
<evidence type="ECO:0000313" key="1">
    <source>
        <dbReference type="EnsemblMetazoa" id="tetur21g01610.1"/>
    </source>
</evidence>